<dbReference type="GeneID" id="36347899"/>
<accession>A0A2P4Z9D7</accession>
<dbReference type="Proteomes" id="UP000054821">
    <property type="component" value="Unassembled WGS sequence"/>
</dbReference>
<dbReference type="EMBL" id="JPDN02000059">
    <property type="protein sequence ID" value="PON20897.1"/>
    <property type="molecule type" value="Genomic_DNA"/>
</dbReference>
<organism evidence="2 3">
    <name type="scientific">Trichoderma gamsii</name>
    <dbReference type="NCBI Taxonomy" id="398673"/>
    <lineage>
        <taxon>Eukaryota</taxon>
        <taxon>Fungi</taxon>
        <taxon>Dikarya</taxon>
        <taxon>Ascomycota</taxon>
        <taxon>Pezizomycotina</taxon>
        <taxon>Sordariomycetes</taxon>
        <taxon>Hypocreomycetidae</taxon>
        <taxon>Hypocreales</taxon>
        <taxon>Hypocreaceae</taxon>
        <taxon>Trichoderma</taxon>
    </lineage>
</organism>
<dbReference type="AlphaFoldDB" id="A0A2P4Z9D7"/>
<keyword evidence="1" id="KW-0732">Signal</keyword>
<evidence type="ECO:0000313" key="2">
    <source>
        <dbReference type="EMBL" id="PON20897.1"/>
    </source>
</evidence>
<evidence type="ECO:0000256" key="1">
    <source>
        <dbReference type="SAM" id="SignalP"/>
    </source>
</evidence>
<dbReference type="RefSeq" id="XP_024404504.1">
    <property type="nucleotide sequence ID" value="XM_024550760.1"/>
</dbReference>
<gene>
    <name evidence="2" type="ORF">TGAM01_v210296</name>
</gene>
<sequence>MKFSILLTVLPMAFAASGALQAKNAARDAAKLAAREDACIKYDYVYV</sequence>
<proteinExistence type="predicted"/>
<evidence type="ECO:0000313" key="3">
    <source>
        <dbReference type="Proteomes" id="UP000054821"/>
    </source>
</evidence>
<feature type="chain" id="PRO_5015171518" evidence="1">
    <location>
        <begin position="16"/>
        <end position="47"/>
    </location>
</feature>
<protein>
    <submittedName>
        <fullName evidence="2">Uncharacterized protein</fullName>
    </submittedName>
</protein>
<reference evidence="2 3" key="1">
    <citation type="journal article" date="2016" name="Genome Announc.">
        <title>Draft Whole-Genome Sequence of Trichoderma gamsii T6085, a Promising Biocontrol Agent of Fusarium Head Blight on Wheat.</title>
        <authorList>
            <person name="Baroncelli R."/>
            <person name="Zapparata A."/>
            <person name="Piaggeschi G."/>
            <person name="Sarrocco S."/>
            <person name="Vannacci G."/>
        </authorList>
    </citation>
    <scope>NUCLEOTIDE SEQUENCE [LARGE SCALE GENOMIC DNA]</scope>
    <source>
        <strain evidence="2 3">T6085</strain>
    </source>
</reference>
<name>A0A2P4Z9D7_9HYPO</name>
<keyword evidence="3" id="KW-1185">Reference proteome</keyword>
<feature type="signal peptide" evidence="1">
    <location>
        <begin position="1"/>
        <end position="15"/>
    </location>
</feature>
<comment type="caution">
    <text evidence="2">The sequence shown here is derived from an EMBL/GenBank/DDBJ whole genome shotgun (WGS) entry which is preliminary data.</text>
</comment>